<dbReference type="AlphaFoldDB" id="A0AAV1D1X2"/>
<dbReference type="SUPFAM" id="SSF117070">
    <property type="entry name" value="LEA14-like"/>
    <property type="match status" value="1"/>
</dbReference>
<name>A0AAV1D1X2_OLDCO</name>
<gene>
    <name evidence="2" type="ORF">OLC1_LOCUS10780</name>
</gene>
<dbReference type="PANTHER" id="PTHR31852">
    <property type="entry name" value="LATE EMBRYOGENESIS ABUNDANT (LEA) HYDROXYPROLINE-RICH GLYCOPROTEIN FAMILY"/>
    <property type="match status" value="1"/>
</dbReference>
<keyword evidence="1" id="KW-0472">Membrane</keyword>
<sequence>MYDPERRSKSRRSTNLASCLVATVFLVLLAAAAVLVYFLIFKPKPPRITVDAVQFPTFSVSNGTLNFTFFQFVTVTNPNRDQFTHYDSSLQLAYSGQPLGLVFIPAGEIDGGRAQHMSAKFDVHAYPLPPQTAASTTTVAPRPMDVASKEAGGGDVVPGPTTTPTMEIETRMKLEGRVRVLKVFTHRVQSGVRCGVVVELSRGAVLAVRC</sequence>
<evidence type="ECO:0000313" key="3">
    <source>
        <dbReference type="Proteomes" id="UP001161247"/>
    </source>
</evidence>
<keyword evidence="1" id="KW-1133">Transmembrane helix</keyword>
<keyword evidence="1" id="KW-0812">Transmembrane</keyword>
<proteinExistence type="predicted"/>
<evidence type="ECO:0000313" key="2">
    <source>
        <dbReference type="EMBL" id="CAI9101115.1"/>
    </source>
</evidence>
<protein>
    <submittedName>
        <fullName evidence="2">OLC1v1038369C1</fullName>
    </submittedName>
</protein>
<organism evidence="2 3">
    <name type="scientific">Oldenlandia corymbosa var. corymbosa</name>
    <dbReference type="NCBI Taxonomy" id="529605"/>
    <lineage>
        <taxon>Eukaryota</taxon>
        <taxon>Viridiplantae</taxon>
        <taxon>Streptophyta</taxon>
        <taxon>Embryophyta</taxon>
        <taxon>Tracheophyta</taxon>
        <taxon>Spermatophyta</taxon>
        <taxon>Magnoliopsida</taxon>
        <taxon>eudicotyledons</taxon>
        <taxon>Gunneridae</taxon>
        <taxon>Pentapetalae</taxon>
        <taxon>asterids</taxon>
        <taxon>lamiids</taxon>
        <taxon>Gentianales</taxon>
        <taxon>Rubiaceae</taxon>
        <taxon>Rubioideae</taxon>
        <taxon>Spermacoceae</taxon>
        <taxon>Hedyotis-Oldenlandia complex</taxon>
        <taxon>Oldenlandia</taxon>
    </lineage>
</organism>
<feature type="transmembrane region" description="Helical" evidence="1">
    <location>
        <begin position="16"/>
        <end position="40"/>
    </location>
</feature>
<evidence type="ECO:0000256" key="1">
    <source>
        <dbReference type="SAM" id="Phobius"/>
    </source>
</evidence>
<dbReference type="InterPro" id="IPR055301">
    <property type="entry name" value="Lea14-like_2"/>
</dbReference>
<keyword evidence="3" id="KW-1185">Reference proteome</keyword>
<reference evidence="2" key="1">
    <citation type="submission" date="2023-03" db="EMBL/GenBank/DDBJ databases">
        <authorList>
            <person name="Julca I."/>
        </authorList>
    </citation>
    <scope>NUCLEOTIDE SEQUENCE</scope>
</reference>
<dbReference type="Proteomes" id="UP001161247">
    <property type="component" value="Chromosome 4"/>
</dbReference>
<dbReference type="EMBL" id="OX459121">
    <property type="protein sequence ID" value="CAI9101115.1"/>
    <property type="molecule type" value="Genomic_DNA"/>
</dbReference>
<accession>A0AAV1D1X2</accession>